<dbReference type="PATRIC" id="fig|1348662.3.peg.806"/>
<keyword evidence="2" id="KW-1185">Reference proteome</keyword>
<evidence type="ECO:0000313" key="2">
    <source>
        <dbReference type="Proteomes" id="UP000016943"/>
    </source>
</evidence>
<gene>
    <name evidence="1" type="ORF">CARG_04090</name>
</gene>
<accession>U3GU12</accession>
<dbReference type="AlphaFoldDB" id="U3GU12"/>
<dbReference type="RefSeq" id="WP_020976118.1">
    <property type="nucleotide sequence ID" value="NC_022198.1"/>
</dbReference>
<reference evidence="1 2" key="1">
    <citation type="journal article" date="2013" name="Genome Announc.">
        <title>Whole-Genome Sequence of the Clinical Strain Corynebacterium argentoratense DSM 44202, Isolated from a Human Throat Specimen.</title>
        <authorList>
            <person name="Bomholt C."/>
            <person name="Glaub A."/>
            <person name="Gravermann K."/>
            <person name="Albersmeier A."/>
            <person name="Brinkrolf K."/>
            <person name="Ruckert C."/>
            <person name="Tauch A."/>
        </authorList>
    </citation>
    <scope>NUCLEOTIDE SEQUENCE [LARGE SCALE GENOMIC DNA]</scope>
    <source>
        <strain evidence="1">DSM 44202</strain>
    </source>
</reference>
<sequence>MKGVKVSEVDIAFLGHRLEGARTVRFFVSFLIDTAPAVSRREFNQAPLGLGASTHMVVTPRTKDGEISEDSPAGRSAAHTTTVKSYWVQPLASDSRNWLSEITEWASRQHFNEGRVVHYAVYVGSAADDRDTRVESTIDAPDLLLLHQSAC</sequence>
<dbReference type="GeneID" id="78249619"/>
<evidence type="ECO:0000313" key="1">
    <source>
        <dbReference type="EMBL" id="AGU14965.1"/>
    </source>
</evidence>
<proteinExistence type="predicted"/>
<dbReference type="Proteomes" id="UP000016943">
    <property type="component" value="Chromosome"/>
</dbReference>
<dbReference type="STRING" id="1348662.CARG_04090"/>
<dbReference type="EMBL" id="CP006365">
    <property type="protein sequence ID" value="AGU14965.1"/>
    <property type="molecule type" value="Genomic_DNA"/>
</dbReference>
<organism evidence="1 2">
    <name type="scientific">Corynebacterium argentoratense DSM 44202</name>
    <dbReference type="NCBI Taxonomy" id="1348662"/>
    <lineage>
        <taxon>Bacteria</taxon>
        <taxon>Bacillati</taxon>
        <taxon>Actinomycetota</taxon>
        <taxon>Actinomycetes</taxon>
        <taxon>Mycobacteriales</taxon>
        <taxon>Corynebacteriaceae</taxon>
        <taxon>Corynebacterium</taxon>
    </lineage>
</organism>
<protein>
    <submittedName>
        <fullName evidence="1">Uncharacterized protein</fullName>
    </submittedName>
</protein>
<dbReference type="HOGENOM" id="CLU_1728292_0_0_11"/>
<dbReference type="KEGG" id="caz:CARG_04090"/>
<name>U3GU12_9CORY</name>